<organism evidence="1 2">
    <name type="scientific">Antarctobacter heliothermus</name>
    <dbReference type="NCBI Taxonomy" id="74033"/>
    <lineage>
        <taxon>Bacteria</taxon>
        <taxon>Pseudomonadati</taxon>
        <taxon>Pseudomonadota</taxon>
        <taxon>Alphaproteobacteria</taxon>
        <taxon>Rhodobacterales</taxon>
        <taxon>Roseobacteraceae</taxon>
        <taxon>Antarctobacter</taxon>
    </lineage>
</organism>
<accession>A0A239FQI7</accession>
<sequence length="123" mass="13334">MRAVEHAVLGSLLLGALHGPARAGIEGYDCDLTRGDDSLSLRFDLDTASFAPPLDRNEPPHRRISRVTLNDGGFTAEAILSETGQRGFWSPDRGWLLTVDRDGAARLSDADDTPWLGKCKETG</sequence>
<reference evidence="1 2" key="1">
    <citation type="submission" date="2017-06" db="EMBL/GenBank/DDBJ databases">
        <authorList>
            <person name="Kim H.J."/>
            <person name="Triplett B.A."/>
        </authorList>
    </citation>
    <scope>NUCLEOTIDE SEQUENCE [LARGE SCALE GENOMIC DNA]</scope>
    <source>
        <strain evidence="1 2">DSM 11445</strain>
    </source>
</reference>
<evidence type="ECO:0000313" key="1">
    <source>
        <dbReference type="EMBL" id="SNS58164.1"/>
    </source>
</evidence>
<gene>
    <name evidence="1" type="ORF">SAMN04488078_102128</name>
</gene>
<evidence type="ECO:0008006" key="3">
    <source>
        <dbReference type="Google" id="ProtNLM"/>
    </source>
</evidence>
<protein>
    <recommendedName>
        <fullName evidence="3">Membrane-bound lysozyme-inhibitor of c-type lysozyme</fullName>
    </recommendedName>
</protein>
<dbReference type="EMBL" id="FZON01000021">
    <property type="protein sequence ID" value="SNS58164.1"/>
    <property type="molecule type" value="Genomic_DNA"/>
</dbReference>
<dbReference type="AlphaFoldDB" id="A0A239FQI7"/>
<evidence type="ECO:0000313" key="2">
    <source>
        <dbReference type="Proteomes" id="UP000198440"/>
    </source>
</evidence>
<proteinExistence type="predicted"/>
<dbReference type="Proteomes" id="UP000198440">
    <property type="component" value="Unassembled WGS sequence"/>
</dbReference>
<name>A0A239FQI7_9RHOB</name>